<feature type="domain" description="RsdA/BaiN/AoA(So)-like Rossmann fold-like" evidence="4">
    <location>
        <begin position="4"/>
        <end position="391"/>
    </location>
</feature>
<dbReference type="PRINTS" id="PR00411">
    <property type="entry name" value="PNDRDTASEI"/>
</dbReference>
<dbReference type="InterPro" id="IPR036188">
    <property type="entry name" value="FAD/NAD-bd_sf"/>
</dbReference>
<dbReference type="Pfam" id="PF03486">
    <property type="entry name" value="HI0933_like"/>
    <property type="match status" value="1"/>
</dbReference>
<dbReference type="EMBL" id="FQXG01000006">
    <property type="protein sequence ID" value="SHI01684.1"/>
    <property type="molecule type" value="Genomic_DNA"/>
</dbReference>
<accession>A0A1M5XQ75</accession>
<dbReference type="InterPro" id="IPR057661">
    <property type="entry name" value="RsdA/BaiN/AoA(So)_Rossmann"/>
</dbReference>
<name>A0A1M5XQ75_9GAMM</name>
<keyword evidence="3" id="KW-0274">FAD</keyword>
<dbReference type="SUPFAM" id="SSF51905">
    <property type="entry name" value="FAD/NAD(P)-binding domain"/>
    <property type="match status" value="1"/>
</dbReference>
<sequence length="393" mass="42243">MKVDVVVIGAGAAGLMCAATAGARGRQVLVLDHAKQAGKKILISGGGRCNFTNMEVLPSNFLCDNPHFVKSALAQYSHWDFIAMVARHGIAYHERDHGQLFCDDSAKEIVQMLLSECDQHNVQIRLRSQIESVSRGEQGFSLATSQGRIQCDSLVVATGGLSMPKLGATPYGYQLAEQFGLTVKPTRAGLVPLTLQPEDKQHFEPLSGISLTTTVQALQGPAFTEQLLITHRGVSGPAVLQASNYRGVGEAVTVDLLPSDEVATLLAEAKQNTPKRQLLTVLSDWLPGRLAEALMARQGWANEQIAQLNKAQLDAIADTLNRFELKPAGDEGYRTAEVTLGGVDTDAISSKTMECKTVPGLFFAGEVMDVTGWLGGYNFQWAWSSGYVAGLNA</sequence>
<dbReference type="AlphaFoldDB" id="A0A1M5XQ75"/>
<dbReference type="RefSeq" id="WP_067659807.1">
    <property type="nucleotide sequence ID" value="NZ_FQXG01000006.1"/>
</dbReference>
<evidence type="ECO:0000256" key="2">
    <source>
        <dbReference type="ARBA" id="ARBA00022630"/>
    </source>
</evidence>
<comment type="cofactor">
    <cofactor evidence="1">
        <name>FAD</name>
        <dbReference type="ChEBI" id="CHEBI:57692"/>
    </cofactor>
</comment>
<keyword evidence="2" id="KW-0285">Flavoprotein</keyword>
<dbReference type="Proteomes" id="UP000184268">
    <property type="component" value="Unassembled WGS sequence"/>
</dbReference>
<proteinExistence type="predicted"/>
<evidence type="ECO:0000256" key="3">
    <source>
        <dbReference type="ARBA" id="ARBA00022827"/>
    </source>
</evidence>
<keyword evidence="7" id="KW-1185">Reference proteome</keyword>
<evidence type="ECO:0000313" key="6">
    <source>
        <dbReference type="EMBL" id="SHI01684.1"/>
    </source>
</evidence>
<evidence type="ECO:0000256" key="1">
    <source>
        <dbReference type="ARBA" id="ARBA00001974"/>
    </source>
</evidence>
<protein>
    <recommendedName>
        <fullName evidence="8">Flavoprotein, HI0933 family</fullName>
    </recommendedName>
</protein>
<evidence type="ECO:0000259" key="4">
    <source>
        <dbReference type="Pfam" id="PF03486"/>
    </source>
</evidence>
<dbReference type="SUPFAM" id="SSF160996">
    <property type="entry name" value="HI0933 insert domain-like"/>
    <property type="match status" value="1"/>
</dbReference>
<organism evidence="6 7">
    <name type="scientific">Ferrimonas marina</name>
    <dbReference type="NCBI Taxonomy" id="299255"/>
    <lineage>
        <taxon>Bacteria</taxon>
        <taxon>Pseudomonadati</taxon>
        <taxon>Pseudomonadota</taxon>
        <taxon>Gammaproteobacteria</taxon>
        <taxon>Alteromonadales</taxon>
        <taxon>Ferrimonadaceae</taxon>
        <taxon>Ferrimonas</taxon>
    </lineage>
</organism>
<dbReference type="PANTHER" id="PTHR42887">
    <property type="entry name" value="OS12G0638800 PROTEIN"/>
    <property type="match status" value="1"/>
</dbReference>
<dbReference type="Gene3D" id="2.40.30.10">
    <property type="entry name" value="Translation factors"/>
    <property type="match status" value="1"/>
</dbReference>
<gene>
    <name evidence="6" type="ORF">SAMN02745129_3580</name>
</gene>
<evidence type="ECO:0000313" key="7">
    <source>
        <dbReference type="Proteomes" id="UP000184268"/>
    </source>
</evidence>
<dbReference type="InterPro" id="IPR004792">
    <property type="entry name" value="BaiN-like"/>
</dbReference>
<dbReference type="NCBIfam" id="TIGR00275">
    <property type="entry name" value="aminoacetone oxidase family FAD-binding enzyme"/>
    <property type="match status" value="1"/>
</dbReference>
<dbReference type="OrthoDB" id="9773233at2"/>
<dbReference type="InterPro" id="IPR023166">
    <property type="entry name" value="BaiN-like_dom_sf"/>
</dbReference>
<dbReference type="PRINTS" id="PR00368">
    <property type="entry name" value="FADPNR"/>
</dbReference>
<dbReference type="InterPro" id="IPR055178">
    <property type="entry name" value="RsdA/BaiN/AoA(So)-like_dom"/>
</dbReference>
<feature type="domain" description="RsdA/BaiN/AoA(So)-like insert" evidence="5">
    <location>
        <begin position="187"/>
        <end position="338"/>
    </location>
</feature>
<dbReference type="Gene3D" id="1.10.8.260">
    <property type="entry name" value="HI0933 insert domain-like"/>
    <property type="match status" value="1"/>
</dbReference>
<dbReference type="Pfam" id="PF22780">
    <property type="entry name" value="HI0933_like_1st"/>
    <property type="match status" value="1"/>
</dbReference>
<evidence type="ECO:0000259" key="5">
    <source>
        <dbReference type="Pfam" id="PF22780"/>
    </source>
</evidence>
<dbReference type="Gene3D" id="3.50.50.60">
    <property type="entry name" value="FAD/NAD(P)-binding domain"/>
    <property type="match status" value="1"/>
</dbReference>
<evidence type="ECO:0008006" key="8">
    <source>
        <dbReference type="Google" id="ProtNLM"/>
    </source>
</evidence>
<dbReference type="PANTHER" id="PTHR42887:SF2">
    <property type="entry name" value="OS12G0638800 PROTEIN"/>
    <property type="match status" value="1"/>
</dbReference>
<dbReference type="STRING" id="299255.SAMN02745129_3580"/>
<reference evidence="6 7" key="1">
    <citation type="submission" date="2016-11" db="EMBL/GenBank/DDBJ databases">
        <authorList>
            <person name="Jaros S."/>
            <person name="Januszkiewicz K."/>
            <person name="Wedrychowicz H."/>
        </authorList>
    </citation>
    <scope>NUCLEOTIDE SEQUENCE [LARGE SCALE GENOMIC DNA]</scope>
    <source>
        <strain evidence="6 7">DSM 16917</strain>
    </source>
</reference>